<feature type="region of interest" description="Disordered" evidence="8">
    <location>
        <begin position="1"/>
        <end position="20"/>
    </location>
</feature>
<sequence>MASPAAPFRPPLQLSPPVPKLEPLTSRHVAVIGAGPAGLVAARELGREGHRVVVFERGDQVGGTWVYTPEVESDPLGLDPRRAVVHSSLYESLRTNLPREIMGFLDFPFVAREDDKERDSRRFPGHREVLEYLKEFAREFGVEEMVRFKTEVVHAGVVESNGGDVNKWEVRSKKRSGVKVDEIFDAVVVCNGHYSQPRIAQFPGIEKWPGKQIHSHNYRVPEPFRDQVVVLIGTSSSAGDISLDIAGIAKEVHVVFRSIADEKLGKHPVHDNMWLHPMIKSVHRDGSVVFMDDSVIFADVILHCTGYALYFLAGDRERVWIGVHRYKYHFPFLETNGIVTEDDDRVGPLYKHVFPPAFAPCLSFVGLPMKVIPFTVCELQSKWIAGTLSDRILLPSKENMMEDINNFYSTLEVSGTPKRHTHNLSNDPFEYGDWLAVQCGCPSYEEWRKQMFYAVARVKKAQPEKFRDVWDYQDLISQAHHDFAKYLPNKVNKYGDKKLISW</sequence>
<dbReference type="FunFam" id="3.50.50.60:FF:000099">
    <property type="entry name" value="Flavin-containing monooxygenase"/>
    <property type="match status" value="1"/>
</dbReference>
<protein>
    <recommendedName>
        <fullName evidence="7">Flavin-containing monooxygenase</fullName>
        <ecNumber evidence="7">1.-.-.-</ecNumber>
    </recommendedName>
</protein>
<keyword evidence="5 7" id="KW-0560">Oxidoreductase</keyword>
<proteinExistence type="inferred from homology"/>
<accession>A0AA87ZXE5</accession>
<dbReference type="InterPro" id="IPR036188">
    <property type="entry name" value="FAD/NAD-bd_sf"/>
</dbReference>
<comment type="caution">
    <text evidence="9">The sequence shown here is derived from an EMBL/GenBank/DDBJ whole genome shotgun (WGS) entry which is preliminary data.</text>
</comment>
<evidence type="ECO:0000256" key="4">
    <source>
        <dbReference type="ARBA" id="ARBA00022857"/>
    </source>
</evidence>
<evidence type="ECO:0000256" key="2">
    <source>
        <dbReference type="ARBA" id="ARBA00022630"/>
    </source>
</evidence>
<evidence type="ECO:0000256" key="8">
    <source>
        <dbReference type="SAM" id="MobiDB-lite"/>
    </source>
</evidence>
<evidence type="ECO:0000256" key="5">
    <source>
        <dbReference type="ARBA" id="ARBA00023002"/>
    </source>
</evidence>
<evidence type="ECO:0000313" key="9">
    <source>
        <dbReference type="EMBL" id="GMN40785.1"/>
    </source>
</evidence>
<name>A0AA87ZXE5_FICCA</name>
<evidence type="ECO:0000313" key="10">
    <source>
        <dbReference type="Proteomes" id="UP001187192"/>
    </source>
</evidence>
<dbReference type="SUPFAM" id="SSF51905">
    <property type="entry name" value="FAD/NAD(P)-binding domain"/>
    <property type="match status" value="2"/>
</dbReference>
<comment type="similarity">
    <text evidence="1 7">Belongs to the FMO family.</text>
</comment>
<dbReference type="AlphaFoldDB" id="A0AA87ZXE5"/>
<dbReference type="InterPro" id="IPR000960">
    <property type="entry name" value="Flavin_mOase"/>
</dbReference>
<evidence type="ECO:0000256" key="1">
    <source>
        <dbReference type="ARBA" id="ARBA00009183"/>
    </source>
</evidence>
<keyword evidence="2 7" id="KW-0285">Flavoprotein</keyword>
<reference evidence="9" key="1">
    <citation type="submission" date="2023-07" db="EMBL/GenBank/DDBJ databases">
        <title>draft genome sequence of fig (Ficus carica).</title>
        <authorList>
            <person name="Takahashi T."/>
            <person name="Nishimura K."/>
        </authorList>
    </citation>
    <scope>NUCLEOTIDE SEQUENCE</scope>
</reference>
<keyword evidence="4" id="KW-0521">NADP</keyword>
<feature type="compositionally biased region" description="Pro residues" evidence="8">
    <location>
        <begin position="7"/>
        <end position="20"/>
    </location>
</feature>
<dbReference type="InterPro" id="IPR050346">
    <property type="entry name" value="FMO-like"/>
</dbReference>
<keyword evidence="6 7" id="KW-0503">Monooxygenase</keyword>
<dbReference type="PIRSF" id="PIRSF000332">
    <property type="entry name" value="FMO"/>
    <property type="match status" value="1"/>
</dbReference>
<dbReference type="EMBL" id="BTGU01000011">
    <property type="protein sequence ID" value="GMN40785.1"/>
    <property type="molecule type" value="Genomic_DNA"/>
</dbReference>
<dbReference type="PRINTS" id="PR00370">
    <property type="entry name" value="FMOXYGENASE"/>
</dbReference>
<dbReference type="InterPro" id="IPR020946">
    <property type="entry name" value="Flavin_mOase-like"/>
</dbReference>
<comment type="cofactor">
    <cofactor evidence="7">
        <name>FAD</name>
        <dbReference type="ChEBI" id="CHEBI:57692"/>
    </cofactor>
</comment>
<dbReference type="GO" id="GO:0050660">
    <property type="term" value="F:flavin adenine dinucleotide binding"/>
    <property type="evidence" value="ECO:0007669"/>
    <property type="project" value="InterPro"/>
</dbReference>
<evidence type="ECO:0000256" key="3">
    <source>
        <dbReference type="ARBA" id="ARBA00022827"/>
    </source>
</evidence>
<gene>
    <name evidence="9" type="ORF">TIFTF001_009996</name>
</gene>
<dbReference type="Gene3D" id="3.50.50.60">
    <property type="entry name" value="FAD/NAD(P)-binding domain"/>
    <property type="match status" value="2"/>
</dbReference>
<dbReference type="PANTHER" id="PTHR23023">
    <property type="entry name" value="DIMETHYLANILINE MONOOXYGENASE"/>
    <property type="match status" value="1"/>
</dbReference>
<organism evidence="9 10">
    <name type="scientific">Ficus carica</name>
    <name type="common">Common fig</name>
    <dbReference type="NCBI Taxonomy" id="3494"/>
    <lineage>
        <taxon>Eukaryota</taxon>
        <taxon>Viridiplantae</taxon>
        <taxon>Streptophyta</taxon>
        <taxon>Embryophyta</taxon>
        <taxon>Tracheophyta</taxon>
        <taxon>Spermatophyta</taxon>
        <taxon>Magnoliopsida</taxon>
        <taxon>eudicotyledons</taxon>
        <taxon>Gunneridae</taxon>
        <taxon>Pentapetalae</taxon>
        <taxon>rosids</taxon>
        <taxon>fabids</taxon>
        <taxon>Rosales</taxon>
        <taxon>Moraceae</taxon>
        <taxon>Ficeae</taxon>
        <taxon>Ficus</taxon>
    </lineage>
</organism>
<dbReference type="Pfam" id="PF00743">
    <property type="entry name" value="FMO-like"/>
    <property type="match status" value="2"/>
</dbReference>
<dbReference type="GO" id="GO:0050661">
    <property type="term" value="F:NADP binding"/>
    <property type="evidence" value="ECO:0007669"/>
    <property type="project" value="InterPro"/>
</dbReference>
<dbReference type="EC" id="1.-.-.-" evidence="7"/>
<evidence type="ECO:0000256" key="6">
    <source>
        <dbReference type="ARBA" id="ARBA00023033"/>
    </source>
</evidence>
<keyword evidence="10" id="KW-1185">Reference proteome</keyword>
<keyword evidence="3 7" id="KW-0274">FAD</keyword>
<dbReference type="Proteomes" id="UP001187192">
    <property type="component" value="Unassembled WGS sequence"/>
</dbReference>
<evidence type="ECO:0000256" key="7">
    <source>
        <dbReference type="RuleBase" id="RU361177"/>
    </source>
</evidence>
<dbReference type="GO" id="GO:0004499">
    <property type="term" value="F:N,N-dimethylaniline monooxygenase activity"/>
    <property type="evidence" value="ECO:0007669"/>
    <property type="project" value="InterPro"/>
</dbReference>